<dbReference type="Gene3D" id="3.30.2180.10">
    <property type="entry name" value="ATP12-like"/>
    <property type="match status" value="1"/>
</dbReference>
<dbReference type="PANTHER" id="PTHR21013">
    <property type="entry name" value="ATP SYNTHASE MITOCHONDRIAL F1 COMPLEX ASSEMBLY FACTOR 2/ATP12 PROTEIN, MITOCHONDRIAL PRECURSOR"/>
    <property type="match status" value="1"/>
</dbReference>
<keyword evidence="4" id="KW-0496">Mitochondrion</keyword>
<dbReference type="Proteomes" id="UP000191144">
    <property type="component" value="Chromosome G"/>
</dbReference>
<dbReference type="PANTHER" id="PTHR21013:SF10">
    <property type="entry name" value="ATP SYNTHASE MITOCHONDRIAL F1 COMPLEX ASSEMBLY FACTOR 2"/>
    <property type="match status" value="1"/>
</dbReference>
<evidence type="ECO:0000256" key="3">
    <source>
        <dbReference type="ARBA" id="ARBA00022946"/>
    </source>
</evidence>
<proteinExistence type="inferred from homology"/>
<evidence type="ECO:0000313" key="6">
    <source>
        <dbReference type="EMBL" id="SCU99568.1"/>
    </source>
</evidence>
<organism evidence="6 7">
    <name type="scientific">Lachancea meyersii CBS 8951</name>
    <dbReference type="NCBI Taxonomy" id="1266667"/>
    <lineage>
        <taxon>Eukaryota</taxon>
        <taxon>Fungi</taxon>
        <taxon>Dikarya</taxon>
        <taxon>Ascomycota</taxon>
        <taxon>Saccharomycotina</taxon>
        <taxon>Saccharomycetes</taxon>
        <taxon>Saccharomycetales</taxon>
        <taxon>Saccharomycetaceae</taxon>
        <taxon>Lachancea</taxon>
    </lineage>
</organism>
<keyword evidence="5" id="KW-0143">Chaperone</keyword>
<protein>
    <submittedName>
        <fullName evidence="6">LAME_0G03840g1_1</fullName>
    </submittedName>
</protein>
<dbReference type="OrthoDB" id="5322896at2759"/>
<comment type="subcellular location">
    <subcellularLocation>
        <location evidence="1">Mitochondrion</location>
    </subcellularLocation>
</comment>
<dbReference type="InterPro" id="IPR023335">
    <property type="entry name" value="ATP12_ortho_dom_sf"/>
</dbReference>
<evidence type="ECO:0000256" key="5">
    <source>
        <dbReference type="ARBA" id="ARBA00023186"/>
    </source>
</evidence>
<reference evidence="7" key="1">
    <citation type="submission" date="2016-03" db="EMBL/GenBank/DDBJ databases">
        <authorList>
            <person name="Devillers Hugo."/>
        </authorList>
    </citation>
    <scope>NUCLEOTIDE SEQUENCE [LARGE SCALE GENOMIC DNA]</scope>
</reference>
<sequence>MLRIGSRTVVHNSRIWNARFNGWSASKARFYAKNAALGIDSTVENNMQTETNRISKTLKKFWSEVATEETGKVITLTLDKKPVRTPLGNNLAVSRDRRLLALALQHEWANLATKSIKPHSLPITSLVSRCIDLEYASRPDANPELVAKIGADREDISHTLLRYLDTDTLLCLSPRSEFEGTLRAAQDKLYLPLISAAEKFLSDTANQHVSLQILDADLHGLRGNAQPEKTKAAALKYLRSLSMWDLAVFEKTVLSTKSFLCGLLLLQNKSVSPSSDLLLTMEKLAHCATLETVYQVERWGEVEDTHDVDYRDIRRNVNAAAIVAYKE</sequence>
<dbReference type="Gene3D" id="1.10.3580.10">
    <property type="entry name" value="ATP12 ATPase"/>
    <property type="match status" value="1"/>
</dbReference>
<evidence type="ECO:0000256" key="1">
    <source>
        <dbReference type="ARBA" id="ARBA00004173"/>
    </source>
</evidence>
<dbReference type="AlphaFoldDB" id="A0A1G4K6S8"/>
<keyword evidence="7" id="KW-1185">Reference proteome</keyword>
<dbReference type="EMBL" id="LT598484">
    <property type="protein sequence ID" value="SCU99568.1"/>
    <property type="molecule type" value="Genomic_DNA"/>
</dbReference>
<dbReference type="SUPFAM" id="SSF160909">
    <property type="entry name" value="ATP12-like"/>
    <property type="match status" value="1"/>
</dbReference>
<dbReference type="InterPro" id="IPR042272">
    <property type="entry name" value="ATP12_ATP_synth-F1-assembly_N"/>
</dbReference>
<evidence type="ECO:0000256" key="4">
    <source>
        <dbReference type="ARBA" id="ARBA00023128"/>
    </source>
</evidence>
<comment type="similarity">
    <text evidence="2">Belongs to the ATP12 family.</text>
</comment>
<evidence type="ECO:0000256" key="2">
    <source>
        <dbReference type="ARBA" id="ARBA00008231"/>
    </source>
</evidence>
<evidence type="ECO:0000313" key="7">
    <source>
        <dbReference type="Proteomes" id="UP000191144"/>
    </source>
</evidence>
<dbReference type="Pfam" id="PF07542">
    <property type="entry name" value="ATP12"/>
    <property type="match status" value="1"/>
</dbReference>
<gene>
    <name evidence="6" type="ORF">LAME_0G03840G</name>
</gene>
<name>A0A1G4K6S8_9SACH</name>
<dbReference type="GO" id="GO:0005739">
    <property type="term" value="C:mitochondrion"/>
    <property type="evidence" value="ECO:0007669"/>
    <property type="project" value="UniProtKB-SubCell"/>
</dbReference>
<accession>A0A1G4K6S8</accession>
<dbReference type="GO" id="GO:0033615">
    <property type="term" value="P:mitochondrial proton-transporting ATP synthase complex assembly"/>
    <property type="evidence" value="ECO:0007669"/>
    <property type="project" value="TreeGrafter"/>
</dbReference>
<keyword evidence="3" id="KW-0809">Transit peptide</keyword>
<dbReference type="InterPro" id="IPR011419">
    <property type="entry name" value="ATP12_ATP_synth-F1-assembly"/>
</dbReference>